<dbReference type="Proteomes" id="UP000557307">
    <property type="component" value="Unassembled WGS sequence"/>
</dbReference>
<accession>A0A840TUA7</accession>
<name>A0A840TUA7_9BACT</name>
<dbReference type="EMBL" id="JACHGF010000005">
    <property type="protein sequence ID" value="MBB5285257.1"/>
    <property type="molecule type" value="Genomic_DNA"/>
</dbReference>
<comment type="caution">
    <text evidence="2">The sequence shown here is derived from an EMBL/GenBank/DDBJ whole genome shotgun (WGS) entry which is preliminary data.</text>
</comment>
<keyword evidence="3" id="KW-1185">Reference proteome</keyword>
<feature type="compositionally biased region" description="Polar residues" evidence="1">
    <location>
        <begin position="13"/>
        <end position="43"/>
    </location>
</feature>
<protein>
    <submittedName>
        <fullName evidence="2">Uncharacterized protein</fullName>
    </submittedName>
</protein>
<evidence type="ECO:0000313" key="2">
    <source>
        <dbReference type="EMBL" id="MBB5285257.1"/>
    </source>
</evidence>
<sequence>MKQYKIRTDRCTQSHNHFTTLQSPTTQHPTDQSSAQSTFSSRKTNQWGTLLRLMNELTLHV</sequence>
<proteinExistence type="predicted"/>
<feature type="region of interest" description="Disordered" evidence="1">
    <location>
        <begin position="1"/>
        <end position="43"/>
    </location>
</feature>
<evidence type="ECO:0000313" key="3">
    <source>
        <dbReference type="Proteomes" id="UP000557307"/>
    </source>
</evidence>
<gene>
    <name evidence="2" type="ORF">HNQ92_003414</name>
</gene>
<dbReference type="RefSeq" id="WP_184175244.1">
    <property type="nucleotide sequence ID" value="NZ_JACHGF010000005.1"/>
</dbReference>
<organism evidence="2 3">
    <name type="scientific">Rhabdobacter roseus</name>
    <dbReference type="NCBI Taxonomy" id="1655419"/>
    <lineage>
        <taxon>Bacteria</taxon>
        <taxon>Pseudomonadati</taxon>
        <taxon>Bacteroidota</taxon>
        <taxon>Cytophagia</taxon>
        <taxon>Cytophagales</taxon>
        <taxon>Cytophagaceae</taxon>
        <taxon>Rhabdobacter</taxon>
    </lineage>
</organism>
<dbReference type="AlphaFoldDB" id="A0A840TUA7"/>
<feature type="compositionally biased region" description="Basic and acidic residues" evidence="1">
    <location>
        <begin position="1"/>
        <end position="12"/>
    </location>
</feature>
<reference evidence="2 3" key="1">
    <citation type="submission" date="2020-08" db="EMBL/GenBank/DDBJ databases">
        <title>Genomic Encyclopedia of Type Strains, Phase IV (KMG-IV): sequencing the most valuable type-strain genomes for metagenomic binning, comparative biology and taxonomic classification.</title>
        <authorList>
            <person name="Goeker M."/>
        </authorList>
    </citation>
    <scope>NUCLEOTIDE SEQUENCE [LARGE SCALE GENOMIC DNA]</scope>
    <source>
        <strain evidence="2 3">DSM 105074</strain>
    </source>
</reference>
<evidence type="ECO:0000256" key="1">
    <source>
        <dbReference type="SAM" id="MobiDB-lite"/>
    </source>
</evidence>